<reference evidence="1" key="1">
    <citation type="submission" date="2020-10" db="EMBL/GenBank/DDBJ databases">
        <authorList>
            <person name="Han B."/>
            <person name="Lu T."/>
            <person name="Zhao Q."/>
            <person name="Huang X."/>
            <person name="Zhao Y."/>
        </authorList>
    </citation>
    <scope>NUCLEOTIDE SEQUENCE</scope>
</reference>
<dbReference type="AlphaFoldDB" id="A0A811N1D3"/>
<dbReference type="Proteomes" id="UP000604825">
    <property type="component" value="Unassembled WGS sequence"/>
</dbReference>
<dbReference type="EMBL" id="CAJGYO010000003">
    <property type="protein sequence ID" value="CAD6217709.1"/>
    <property type="molecule type" value="Genomic_DNA"/>
</dbReference>
<organism evidence="1 2">
    <name type="scientific">Miscanthus lutarioriparius</name>
    <dbReference type="NCBI Taxonomy" id="422564"/>
    <lineage>
        <taxon>Eukaryota</taxon>
        <taxon>Viridiplantae</taxon>
        <taxon>Streptophyta</taxon>
        <taxon>Embryophyta</taxon>
        <taxon>Tracheophyta</taxon>
        <taxon>Spermatophyta</taxon>
        <taxon>Magnoliopsida</taxon>
        <taxon>Liliopsida</taxon>
        <taxon>Poales</taxon>
        <taxon>Poaceae</taxon>
        <taxon>PACMAD clade</taxon>
        <taxon>Panicoideae</taxon>
        <taxon>Andropogonodae</taxon>
        <taxon>Andropogoneae</taxon>
        <taxon>Saccharinae</taxon>
        <taxon>Miscanthus</taxon>
    </lineage>
</organism>
<sequence>MASLFRSILRLFQAKAPGPELLGLGDDLLREILLRIGFPADVIRASAACVTFRRLVTEPSFFRRYRSLHPPLLLGFLDTKTFQTAQAPHPNAPAARALFRAASFSFEDRLPRRQALYRIWPWVICDLRDGRVLLKCTPLGFKFNALDWLPELALAVFVFSSSSGRWSLGTSTNLDTLNVPPDRKMLKQPRLAHGCFFWKVEKKDKLLKLNMTQWSSPHMTSRLATTSAIAILSLRRQHYANQERQGQGVADDDYNPTSPPIVGFPKFRGLGPAVRLSLEVKNLKIERVCSAIPRIGVLHPYFGYPPPMSPKVIPSGKHLIIAFTGFLNFLLSDADMCPASGISLYYY</sequence>
<name>A0A811N1D3_9POAL</name>
<protein>
    <recommendedName>
        <fullName evidence="3">F-box domain-containing protein</fullName>
    </recommendedName>
</protein>
<proteinExistence type="predicted"/>
<gene>
    <name evidence="1" type="ORF">NCGR_LOCUS11677</name>
</gene>
<dbReference type="PANTHER" id="PTHR31264">
    <property type="entry name" value="OS07G0554500 PROTEIN-RELATED"/>
    <property type="match status" value="1"/>
</dbReference>
<evidence type="ECO:0008006" key="3">
    <source>
        <dbReference type="Google" id="ProtNLM"/>
    </source>
</evidence>
<comment type="caution">
    <text evidence="1">The sequence shown here is derived from an EMBL/GenBank/DDBJ whole genome shotgun (WGS) entry which is preliminary data.</text>
</comment>
<evidence type="ECO:0000313" key="1">
    <source>
        <dbReference type="EMBL" id="CAD6217709.1"/>
    </source>
</evidence>
<dbReference type="SUPFAM" id="SSF81383">
    <property type="entry name" value="F-box domain"/>
    <property type="match status" value="1"/>
</dbReference>
<evidence type="ECO:0000313" key="2">
    <source>
        <dbReference type="Proteomes" id="UP000604825"/>
    </source>
</evidence>
<keyword evidence="2" id="KW-1185">Reference proteome</keyword>
<dbReference type="InterPro" id="IPR036047">
    <property type="entry name" value="F-box-like_dom_sf"/>
</dbReference>
<dbReference type="PANTHER" id="PTHR31264:SF3">
    <property type="entry name" value="OS07G0554100 PROTEIN"/>
    <property type="match status" value="1"/>
</dbReference>
<accession>A0A811N1D3</accession>